<keyword evidence="3" id="KW-1185">Reference proteome</keyword>
<feature type="transmembrane region" description="Helical" evidence="1">
    <location>
        <begin position="21"/>
        <end position="39"/>
    </location>
</feature>
<evidence type="ECO:0000256" key="1">
    <source>
        <dbReference type="SAM" id="Phobius"/>
    </source>
</evidence>
<feature type="transmembrane region" description="Helical" evidence="1">
    <location>
        <begin position="94"/>
        <end position="110"/>
    </location>
</feature>
<dbReference type="EMBL" id="CP054491">
    <property type="protein sequence ID" value="QKQ27538.1"/>
    <property type="molecule type" value="Genomic_DNA"/>
</dbReference>
<gene>
    <name evidence="2" type="ORF">HUE57_15530</name>
</gene>
<sequence>MNLFRVSIEFAACSGDGDGRTFLHAFFGVAVLAGLYFEWNELLYLLVAINLIEGIANRVIIRTVAGATHTSVAGGMVCPAVHRERVIDFEATRGWRLVIGLVLLVSILFTDQLWYLSWFIGFAVLGAGLSGVCPLMWLLCYVGFK</sequence>
<name>A0A6N0HYS5_9GAMM</name>
<dbReference type="RefSeq" id="WP_135622009.1">
    <property type="nucleotide sequence ID" value="NZ_CP054491.1"/>
</dbReference>
<dbReference type="AlphaFoldDB" id="A0A6N0HYS5"/>
<organism evidence="2 3">
    <name type="scientific">Candidatus Reidiella endopervernicosa</name>
    <dbReference type="NCBI Taxonomy" id="2738883"/>
    <lineage>
        <taxon>Bacteria</taxon>
        <taxon>Pseudomonadati</taxon>
        <taxon>Pseudomonadota</taxon>
        <taxon>Gammaproteobacteria</taxon>
        <taxon>Candidatus Reidiella</taxon>
    </lineage>
</organism>
<evidence type="ECO:0000313" key="2">
    <source>
        <dbReference type="EMBL" id="QKQ27538.1"/>
    </source>
</evidence>
<keyword evidence="1" id="KW-0812">Transmembrane</keyword>
<evidence type="ECO:0008006" key="4">
    <source>
        <dbReference type="Google" id="ProtNLM"/>
    </source>
</evidence>
<keyword evidence="1" id="KW-1133">Transmembrane helix</keyword>
<accession>A0A6N0HYS5</accession>
<proteinExistence type="predicted"/>
<keyword evidence="1" id="KW-0472">Membrane</keyword>
<feature type="transmembrane region" description="Helical" evidence="1">
    <location>
        <begin position="116"/>
        <end position="144"/>
    </location>
</feature>
<dbReference type="KEGG" id="rev:HUE57_15530"/>
<protein>
    <recommendedName>
        <fullName evidence="4">DUF2892 domain-containing protein</fullName>
    </recommendedName>
</protein>
<feature type="transmembrane region" description="Helical" evidence="1">
    <location>
        <begin position="59"/>
        <end position="82"/>
    </location>
</feature>
<reference evidence="2 3" key="1">
    <citation type="submission" date="2020-05" db="EMBL/GenBank/DDBJ databases">
        <title>Horizontal transmission and recombination maintain forever young bacterial symbiont genomes.</title>
        <authorList>
            <person name="Russell S.L."/>
            <person name="Pepper-Tunick E."/>
            <person name="Svedberg J."/>
            <person name="Byrne A."/>
            <person name="Ruelas Castillo J."/>
            <person name="Vollmers C."/>
            <person name="Beinart R.A."/>
            <person name="Corbett-Detig R."/>
        </authorList>
    </citation>
    <scope>NUCLEOTIDE SEQUENCE [LARGE SCALE GENOMIC DNA]</scope>
    <source>
        <strain evidence="2">Santa_Monica_outfall</strain>
    </source>
</reference>
<evidence type="ECO:0000313" key="3">
    <source>
        <dbReference type="Proteomes" id="UP000509658"/>
    </source>
</evidence>
<dbReference type="Proteomes" id="UP000509658">
    <property type="component" value="Chromosome"/>
</dbReference>